<proteinExistence type="predicted"/>
<protein>
    <submittedName>
        <fullName evidence="1">Uncharacterized protein</fullName>
    </submittedName>
</protein>
<dbReference type="Proteomes" id="UP001152651">
    <property type="component" value="Unassembled WGS sequence"/>
</dbReference>
<evidence type="ECO:0000313" key="2">
    <source>
        <dbReference type="Proteomes" id="UP001152651"/>
    </source>
</evidence>
<reference evidence="1" key="1">
    <citation type="submission" date="2022-05" db="EMBL/GenBank/DDBJ databases">
        <authorList>
            <person name="Blom J."/>
        </authorList>
    </citation>
    <scope>NUCLEOTIDE SEQUENCE</scope>
    <source>
        <strain evidence="1">Type strain: CPO20170097</strain>
    </source>
</reference>
<gene>
    <name evidence="1" type="ORF">FBBNIHIM_15995</name>
</gene>
<evidence type="ECO:0000313" key="1">
    <source>
        <dbReference type="EMBL" id="CAH6660617.1"/>
    </source>
</evidence>
<organism evidence="1 2">
    <name type="scientific">Pseudocitrobacter vendiensis</name>
    <dbReference type="NCBI Taxonomy" id="2488306"/>
    <lineage>
        <taxon>Bacteria</taxon>
        <taxon>Pseudomonadati</taxon>
        <taxon>Pseudomonadota</taxon>
        <taxon>Gammaproteobacteria</taxon>
        <taxon>Enterobacterales</taxon>
        <taxon>Enterobacteriaceae</taxon>
        <taxon>Pseudocitrobacter</taxon>
    </lineage>
</organism>
<accession>A0ABM9FBQ2</accession>
<sequence length="125" mass="14094">MNKILIKYLQEMASFSDCISQTITLTNKYWYPQTTPVVILFAQIGKALAGNFCHLDESQKKAIFKHIEEGMDSLNDELATAVATGLIEAIVTKADNNFLLSKELDVFWGEKSKLHALAWQNFGHE</sequence>
<comment type="caution">
    <text evidence="1">The sequence shown here is derived from an EMBL/GenBank/DDBJ whole genome shotgun (WGS) entry which is preliminary data.</text>
</comment>
<dbReference type="RefSeq" id="WP_253898408.1">
    <property type="nucleotide sequence ID" value="NZ_CALSBS010000015.1"/>
</dbReference>
<dbReference type="EMBL" id="CALSBS010000015">
    <property type="protein sequence ID" value="CAH6660617.1"/>
    <property type="molecule type" value="Genomic_DNA"/>
</dbReference>
<name>A0ABM9FBQ2_9ENTR</name>
<keyword evidence="2" id="KW-1185">Reference proteome</keyword>